<protein>
    <submittedName>
        <fullName evidence="1">Uncharacterized protein</fullName>
    </submittedName>
</protein>
<dbReference type="EMBL" id="JANRHA010000001">
    <property type="protein sequence ID" value="MDG3013580.1"/>
    <property type="molecule type" value="Genomic_DNA"/>
</dbReference>
<sequence length="309" mass="31340">MTSLDLSRITNPLRLAQGSHSAGSGKGCAMNVISYINGDTKITDYPSCSARPLASLVQMVNDNLAGPGGFLSPENAVIALDLGWRTVGTAGVSDSVIHEWMAEMLTSPVWGAIRAADKDGAVVIERIAEMHRKVAKGEMESAWSAAGSAAGSAARSAAWSAAESAARSAAWSAAGSAARSAAWSAAESAARSAAWSAAGSAAGSAARSAAWSAAESAARSAAWSAAESAAWSAARSAAWSAAESAARSAAWSAAESAAWSAAESAAWSAALIEFTNHAIDAWRRISGLDEKPVDTNVIDVALGQMQAVR</sequence>
<organism evidence="1 2">
    <name type="scientific">Speluncibacter jeojiensis</name>
    <dbReference type="NCBI Taxonomy" id="2710754"/>
    <lineage>
        <taxon>Bacteria</taxon>
        <taxon>Bacillati</taxon>
        <taxon>Actinomycetota</taxon>
        <taxon>Actinomycetes</taxon>
        <taxon>Mycobacteriales</taxon>
        <taxon>Speluncibacteraceae</taxon>
        <taxon>Speluncibacter</taxon>
    </lineage>
</organism>
<gene>
    <name evidence="1" type="ORF">NVS88_03290</name>
</gene>
<dbReference type="RefSeq" id="WP_332519160.1">
    <property type="nucleotide sequence ID" value="NZ_JANRHA010000001.1"/>
</dbReference>
<reference evidence="1" key="1">
    <citation type="submission" date="2022-08" db="EMBL/GenBank/DDBJ databases">
        <title>Genome analysis of Corynebacteriales strain.</title>
        <authorList>
            <person name="Lee S.D."/>
        </authorList>
    </citation>
    <scope>NUCLEOTIDE SEQUENCE</scope>
    <source>
        <strain evidence="1">D3-21</strain>
    </source>
</reference>
<keyword evidence="2" id="KW-1185">Reference proteome</keyword>
<accession>A0A9X4RC88</accession>
<dbReference type="AlphaFoldDB" id="A0A9X4RC88"/>
<comment type="caution">
    <text evidence="1">The sequence shown here is derived from an EMBL/GenBank/DDBJ whole genome shotgun (WGS) entry which is preliminary data.</text>
</comment>
<proteinExistence type="predicted"/>
<name>A0A9X4RC88_9ACTN</name>
<evidence type="ECO:0000313" key="1">
    <source>
        <dbReference type="EMBL" id="MDG3013580.1"/>
    </source>
</evidence>
<dbReference type="Proteomes" id="UP001152755">
    <property type="component" value="Unassembled WGS sequence"/>
</dbReference>
<evidence type="ECO:0000313" key="2">
    <source>
        <dbReference type="Proteomes" id="UP001152755"/>
    </source>
</evidence>